<evidence type="ECO:0000256" key="2">
    <source>
        <dbReference type="SAM" id="Phobius"/>
    </source>
</evidence>
<gene>
    <name evidence="3" type="ORF">Aory04_001133100</name>
</gene>
<keyword evidence="2" id="KW-1133">Transmembrane helix</keyword>
<feature type="transmembrane region" description="Helical" evidence="2">
    <location>
        <begin position="120"/>
        <end position="140"/>
    </location>
</feature>
<keyword evidence="2" id="KW-0812">Transmembrane</keyword>
<name>A0AAN4YXG4_ASPOZ</name>
<evidence type="ECO:0000256" key="1">
    <source>
        <dbReference type="SAM" id="MobiDB-lite"/>
    </source>
</evidence>
<feature type="compositionally biased region" description="Low complexity" evidence="1">
    <location>
        <begin position="366"/>
        <end position="378"/>
    </location>
</feature>
<reference evidence="3" key="1">
    <citation type="submission" date="2023-04" db="EMBL/GenBank/DDBJ databases">
        <title>Aspergillus oryzae NBRC 4228.</title>
        <authorList>
            <person name="Ichikawa N."/>
            <person name="Sato H."/>
            <person name="Tonouchi N."/>
        </authorList>
    </citation>
    <scope>NUCLEOTIDE SEQUENCE</scope>
    <source>
        <strain evidence="3">NBRC 4228</strain>
    </source>
</reference>
<evidence type="ECO:0000313" key="4">
    <source>
        <dbReference type="Proteomes" id="UP001165205"/>
    </source>
</evidence>
<feature type="region of interest" description="Disordered" evidence="1">
    <location>
        <begin position="366"/>
        <end position="391"/>
    </location>
</feature>
<dbReference type="GO" id="GO:0004252">
    <property type="term" value="F:serine-type endopeptidase activity"/>
    <property type="evidence" value="ECO:0007669"/>
    <property type="project" value="TreeGrafter"/>
</dbReference>
<feature type="transmembrane region" description="Helical" evidence="2">
    <location>
        <begin position="160"/>
        <end position="181"/>
    </location>
</feature>
<dbReference type="PANTHER" id="PTHR43066:SF21">
    <property type="entry name" value="UBIQUITIN-ASSOCIATED DOMAIN-CONTAINING PROTEIN 2"/>
    <property type="match status" value="1"/>
</dbReference>
<proteinExistence type="predicted"/>
<accession>A0AAN4YXG4</accession>
<feature type="transmembrane region" description="Helical" evidence="2">
    <location>
        <begin position="286"/>
        <end position="310"/>
    </location>
</feature>
<dbReference type="Proteomes" id="UP001165205">
    <property type="component" value="Unassembled WGS sequence"/>
</dbReference>
<keyword evidence="2" id="KW-0472">Membrane</keyword>
<dbReference type="EMBL" id="BSYA01000194">
    <property type="protein sequence ID" value="GMG36265.1"/>
    <property type="molecule type" value="Genomic_DNA"/>
</dbReference>
<protein>
    <submittedName>
        <fullName evidence="3">Unnamed protein product</fullName>
    </submittedName>
</protein>
<evidence type="ECO:0000313" key="3">
    <source>
        <dbReference type="EMBL" id="GMG36265.1"/>
    </source>
</evidence>
<feature type="region of interest" description="Disordered" evidence="1">
    <location>
        <begin position="36"/>
        <end position="110"/>
    </location>
</feature>
<dbReference type="AlphaFoldDB" id="A0AAN4YXG4"/>
<feature type="transmembrane region" description="Helical" evidence="2">
    <location>
        <begin position="193"/>
        <end position="216"/>
    </location>
</feature>
<dbReference type="PANTHER" id="PTHR43066">
    <property type="entry name" value="RHOMBOID-RELATED PROTEIN"/>
    <property type="match status" value="1"/>
</dbReference>
<feature type="compositionally biased region" description="Low complexity" evidence="1">
    <location>
        <begin position="57"/>
        <end position="69"/>
    </location>
</feature>
<organism evidence="3 4">
    <name type="scientific">Aspergillus oryzae</name>
    <name type="common">Yellow koji mold</name>
    <dbReference type="NCBI Taxonomy" id="5062"/>
    <lineage>
        <taxon>Eukaryota</taxon>
        <taxon>Fungi</taxon>
        <taxon>Dikarya</taxon>
        <taxon>Ascomycota</taxon>
        <taxon>Pezizomycotina</taxon>
        <taxon>Eurotiomycetes</taxon>
        <taxon>Eurotiomycetidae</taxon>
        <taxon>Eurotiales</taxon>
        <taxon>Aspergillaceae</taxon>
        <taxon>Aspergillus</taxon>
        <taxon>Aspergillus subgen. Circumdati</taxon>
    </lineage>
</organism>
<comment type="caution">
    <text evidence="3">The sequence shown here is derived from an EMBL/GenBank/DDBJ whole genome shotgun (WGS) entry which is preliminary data.</text>
</comment>
<sequence length="391" mass="42883">MGDQIDSVIAAETLVSTQRVHASHLPLQLLDLQSPQFNTTTTPLPLPKRESRTLNATNTPITPITNPQPKSSKTPLEHSPNPHPPNANPNQPIPKENKKQTQRAKMHTSGLTNTPLTKTLLIYTLASSIALSILDIKHFAPIHVSPHFWPYGQFWRALLWQVAGFTNSTEALFAAMLVYHLRVVERAWGARKLATFLLTTLPYTTLLPPLLLTILLRPLSLTKLNYLPSGPTASIFALLAQYHLSIPHTFRYRISTSSRKPADDDATAQSTGKSLTLLFSDKSTTYLVAAQLALSQFPGMVLPAVVGWFVGLAWRMEMLPGVGARWRVPAWVVGEKERTRRVVGSSGGEERYEDLRRRLEGEAAAAAAEATGSSSSAGQGSGIGLRQGRRV</sequence>